<dbReference type="InterPro" id="IPR023753">
    <property type="entry name" value="FAD/NAD-binding_dom"/>
</dbReference>
<reference evidence="5" key="2">
    <citation type="submission" date="2020-09" db="EMBL/GenBank/DDBJ databases">
        <authorList>
            <person name="Sun Q."/>
            <person name="Ohkuma M."/>
        </authorList>
    </citation>
    <scope>NUCLEOTIDE SEQUENCE</scope>
    <source>
        <strain evidence="5">JCM 4059</strain>
    </source>
</reference>
<evidence type="ECO:0000259" key="4">
    <source>
        <dbReference type="Pfam" id="PF07992"/>
    </source>
</evidence>
<feature type="domain" description="FAD/NAD(P)-binding" evidence="4">
    <location>
        <begin position="6"/>
        <end position="280"/>
    </location>
</feature>
<reference evidence="5" key="1">
    <citation type="journal article" date="2014" name="Int. J. Syst. Evol. Microbiol.">
        <title>Complete genome sequence of Corynebacterium casei LMG S-19264T (=DSM 44701T), isolated from a smear-ripened cheese.</title>
        <authorList>
            <consortium name="US DOE Joint Genome Institute (JGI-PGF)"/>
            <person name="Walter F."/>
            <person name="Albersmeier A."/>
            <person name="Kalinowski J."/>
            <person name="Ruckert C."/>
        </authorList>
    </citation>
    <scope>NUCLEOTIDE SEQUENCE</scope>
    <source>
        <strain evidence="5">JCM 4059</strain>
    </source>
</reference>
<evidence type="ECO:0000256" key="3">
    <source>
        <dbReference type="ARBA" id="ARBA00022827"/>
    </source>
</evidence>
<dbReference type="Proteomes" id="UP000638313">
    <property type="component" value="Unassembled WGS sequence"/>
</dbReference>
<dbReference type="AlphaFoldDB" id="A0A919E8J3"/>
<dbReference type="Gene3D" id="3.50.50.60">
    <property type="entry name" value="FAD/NAD(P)-binding domain"/>
    <property type="match status" value="2"/>
</dbReference>
<dbReference type="InterPro" id="IPR036188">
    <property type="entry name" value="FAD/NAD-bd_sf"/>
</dbReference>
<evidence type="ECO:0000256" key="1">
    <source>
        <dbReference type="ARBA" id="ARBA00001974"/>
    </source>
</evidence>
<dbReference type="SUPFAM" id="SSF51905">
    <property type="entry name" value="FAD/NAD(P)-binding domain"/>
    <property type="match status" value="1"/>
</dbReference>
<evidence type="ECO:0000313" key="5">
    <source>
        <dbReference type="EMBL" id="GHF28799.1"/>
    </source>
</evidence>
<dbReference type="PRINTS" id="PR00368">
    <property type="entry name" value="FADPNR"/>
</dbReference>
<dbReference type="GO" id="GO:0016491">
    <property type="term" value="F:oxidoreductase activity"/>
    <property type="evidence" value="ECO:0007669"/>
    <property type="project" value="InterPro"/>
</dbReference>
<dbReference type="PANTHER" id="PTHR43429">
    <property type="entry name" value="PYRIDINE NUCLEOTIDE-DISULFIDE OXIDOREDUCTASE DOMAIN-CONTAINING"/>
    <property type="match status" value="1"/>
</dbReference>
<comment type="caution">
    <text evidence="5">The sequence shown here is derived from an EMBL/GenBank/DDBJ whole genome shotgun (WGS) entry which is preliminary data.</text>
</comment>
<organism evidence="5 6">
    <name type="scientific">Streptomyces mashuensis</name>
    <dbReference type="NCBI Taxonomy" id="33904"/>
    <lineage>
        <taxon>Bacteria</taxon>
        <taxon>Bacillati</taxon>
        <taxon>Actinomycetota</taxon>
        <taxon>Actinomycetes</taxon>
        <taxon>Kitasatosporales</taxon>
        <taxon>Streptomycetaceae</taxon>
        <taxon>Streptomyces</taxon>
    </lineage>
</organism>
<comment type="cofactor">
    <cofactor evidence="1">
        <name>FAD</name>
        <dbReference type="ChEBI" id="CHEBI:57692"/>
    </cofactor>
</comment>
<dbReference type="InterPro" id="IPR050260">
    <property type="entry name" value="FAD-bd_OxRdtase"/>
</dbReference>
<protein>
    <submittedName>
        <fullName evidence="5">Nitrite reductase</fullName>
    </submittedName>
</protein>
<evidence type="ECO:0000313" key="6">
    <source>
        <dbReference type="Proteomes" id="UP000638313"/>
    </source>
</evidence>
<evidence type="ECO:0000256" key="2">
    <source>
        <dbReference type="ARBA" id="ARBA00022630"/>
    </source>
</evidence>
<keyword evidence="2" id="KW-0285">Flavoprotein</keyword>
<dbReference type="PANTHER" id="PTHR43429:SF3">
    <property type="entry name" value="NITRITE REDUCTASE [NAD(P)H]"/>
    <property type="match status" value="1"/>
</dbReference>
<sequence>MTRPHRIAVAGAGMAAARLAQQLRDRTPPDAAEVTLYGAEPHPPYNRALLTAAVIGRHDPETLGLPYGDGTVLRTGTRVAAVDPAARVLRLSDGTTAPYDTLVLATGAAPVLPYELRGPRPARVHLLRTLADARALARDARDSARAVVVGGGVLGVSTAHALAGLGTRTDLVHAGPHLMHRHLDAGSAADLHRLLAGLGITARTGTRPTGLHGSPAVTAVTLADGDKLEADLVVLACGVRPRTGLARAAGLRVARGVVVDDRLTTSDPHVHAVGDCAEHRGTLHGLAGPAWDQADVLAARLADHVTGVPPRARHTGSRPVLRLAADGLHLAAFGDPAAPAGHDVLRLADARRGTSTRLVLHGDRLTGGVLLGDTGTAGDLLTLWRRADPLPGDPARLLVPEGAPT</sequence>
<dbReference type="Pfam" id="PF07992">
    <property type="entry name" value="Pyr_redox_2"/>
    <property type="match status" value="1"/>
</dbReference>
<proteinExistence type="predicted"/>
<dbReference type="RefSeq" id="WP_190127871.1">
    <property type="nucleotide sequence ID" value="NZ_BNBD01000001.1"/>
</dbReference>
<keyword evidence="6" id="KW-1185">Reference proteome</keyword>
<dbReference type="EMBL" id="BNBD01000001">
    <property type="protein sequence ID" value="GHF28799.1"/>
    <property type="molecule type" value="Genomic_DNA"/>
</dbReference>
<gene>
    <name evidence="5" type="ORF">GCM10010218_07440</name>
</gene>
<name>A0A919E8J3_9ACTN</name>
<accession>A0A919E8J3</accession>
<keyword evidence="3" id="KW-0274">FAD</keyword>